<dbReference type="SUPFAM" id="SSF51735">
    <property type="entry name" value="NAD(P)-binding Rossmann-fold domains"/>
    <property type="match status" value="1"/>
</dbReference>
<protein>
    <recommendedName>
        <fullName evidence="1">6-phosphogluconate dehydrogenase NADP-binding domain-containing protein</fullName>
    </recommendedName>
</protein>
<dbReference type="InterPro" id="IPR036291">
    <property type="entry name" value="NAD(P)-bd_dom_sf"/>
</dbReference>
<proteinExistence type="predicted"/>
<evidence type="ECO:0000259" key="1">
    <source>
        <dbReference type="Pfam" id="PF03446"/>
    </source>
</evidence>
<accession>X1IUE7</accession>
<dbReference type="GO" id="GO:0051287">
    <property type="term" value="F:NAD binding"/>
    <property type="evidence" value="ECO:0007669"/>
    <property type="project" value="InterPro"/>
</dbReference>
<dbReference type="PANTHER" id="PTHR38015">
    <property type="entry name" value="BLR6086 PROTEIN"/>
    <property type="match status" value="1"/>
</dbReference>
<dbReference type="Pfam" id="PF03446">
    <property type="entry name" value="NAD_binding_2"/>
    <property type="match status" value="1"/>
</dbReference>
<organism evidence="2">
    <name type="scientific">marine sediment metagenome</name>
    <dbReference type="NCBI Taxonomy" id="412755"/>
    <lineage>
        <taxon>unclassified sequences</taxon>
        <taxon>metagenomes</taxon>
        <taxon>ecological metagenomes</taxon>
    </lineage>
</organism>
<sequence>MPYTKDQRLQNLIKKVAEKGKAIKFCVLGAGHGGLAMAGHLAILGFRVNLYNRSEERLQGVKWHGGIQLGGEIRGFGTIERATSNIVEAIEDADILMVVVPATAHQTIAETCAPYLKEGQIIILNPGRTCGTLEFRKVLVDKGA</sequence>
<reference evidence="2" key="1">
    <citation type="journal article" date="2014" name="Front. Microbiol.">
        <title>High frequency of phylogenetically diverse reductive dehalogenase-homologous genes in deep subseafloor sedimentary metagenomes.</title>
        <authorList>
            <person name="Kawai M."/>
            <person name="Futagami T."/>
            <person name="Toyoda A."/>
            <person name="Takaki Y."/>
            <person name="Nishi S."/>
            <person name="Hori S."/>
            <person name="Arai W."/>
            <person name="Tsubouchi T."/>
            <person name="Morono Y."/>
            <person name="Uchiyama I."/>
            <person name="Ito T."/>
            <person name="Fujiyama A."/>
            <person name="Inagaki F."/>
            <person name="Takami H."/>
        </authorList>
    </citation>
    <scope>NUCLEOTIDE SEQUENCE</scope>
    <source>
        <strain evidence="2">Expedition CK06-06</strain>
    </source>
</reference>
<evidence type="ECO:0000313" key="2">
    <source>
        <dbReference type="EMBL" id="GAH85337.1"/>
    </source>
</evidence>
<name>X1IUE7_9ZZZZ</name>
<dbReference type="Gene3D" id="3.40.50.720">
    <property type="entry name" value="NAD(P)-binding Rossmann-like Domain"/>
    <property type="match status" value="1"/>
</dbReference>
<dbReference type="GO" id="GO:0016616">
    <property type="term" value="F:oxidoreductase activity, acting on the CH-OH group of donors, NAD or NADP as acceptor"/>
    <property type="evidence" value="ECO:0007669"/>
    <property type="project" value="InterPro"/>
</dbReference>
<dbReference type="InterPro" id="IPR006115">
    <property type="entry name" value="6PGDH_NADP-bd"/>
</dbReference>
<feature type="domain" description="6-phosphogluconate dehydrogenase NADP-binding" evidence="1">
    <location>
        <begin position="25"/>
        <end position="123"/>
    </location>
</feature>
<dbReference type="PANTHER" id="PTHR38015:SF1">
    <property type="entry name" value="OPINE DEHYDROGENASE DOMAIN-CONTAINING PROTEIN"/>
    <property type="match status" value="1"/>
</dbReference>
<dbReference type="EMBL" id="BARU01043810">
    <property type="protein sequence ID" value="GAH85337.1"/>
    <property type="molecule type" value="Genomic_DNA"/>
</dbReference>
<comment type="caution">
    <text evidence="2">The sequence shown here is derived from an EMBL/GenBank/DDBJ whole genome shotgun (WGS) entry which is preliminary data.</text>
</comment>
<dbReference type="AlphaFoldDB" id="X1IUE7"/>
<feature type="non-terminal residue" evidence="2">
    <location>
        <position position="144"/>
    </location>
</feature>
<gene>
    <name evidence="2" type="ORF">S03H2_67006</name>
</gene>
<dbReference type="InterPro" id="IPR051729">
    <property type="entry name" value="Opine/Lysopine_DH"/>
</dbReference>
<dbReference type="GO" id="GO:0046168">
    <property type="term" value="P:glycerol-3-phosphate catabolic process"/>
    <property type="evidence" value="ECO:0007669"/>
    <property type="project" value="InterPro"/>
</dbReference>